<dbReference type="OrthoDB" id="418349at2759"/>
<dbReference type="InterPro" id="IPR006145">
    <property type="entry name" value="PsdUridine_synth_RsuA/RluA"/>
</dbReference>
<proteinExistence type="inferred from homology"/>
<protein>
    <submittedName>
        <fullName evidence="5">RNA pseudouridine synthase YlyB</fullName>
    </submittedName>
</protein>
<dbReference type="InterPro" id="IPR020103">
    <property type="entry name" value="PsdUridine_synth_cat_dom_sf"/>
</dbReference>
<evidence type="ECO:0000256" key="1">
    <source>
        <dbReference type="ARBA" id="ARBA00010876"/>
    </source>
</evidence>
<comment type="caution">
    <text evidence="3">The sequence shown here is derived from an EMBL/GenBank/DDBJ whole genome shotgun (WGS) entry which is preliminary data.</text>
</comment>
<feature type="domain" description="Pseudouridine synthase RsuA/RluA-like" evidence="2">
    <location>
        <begin position="477"/>
        <end position="641"/>
    </location>
</feature>
<dbReference type="PANTHER" id="PTHR21600">
    <property type="entry name" value="MITOCHONDRIAL RNA PSEUDOURIDINE SYNTHASE"/>
    <property type="match status" value="1"/>
</dbReference>
<dbReference type="Pfam" id="PF00849">
    <property type="entry name" value="PseudoU_synth_2"/>
    <property type="match status" value="1"/>
</dbReference>
<dbReference type="EMBL" id="CAMXCT010005001">
    <property type="protein sequence ID" value="CAI4011054.1"/>
    <property type="molecule type" value="Genomic_DNA"/>
</dbReference>
<dbReference type="CDD" id="cd02869">
    <property type="entry name" value="PseudoU_synth_RluA_like"/>
    <property type="match status" value="1"/>
</dbReference>
<sequence length="760" mass="82611">MQGRPGRPALVAKLRAVARGRLGDVDGAVAALELLAPDVLPTLPPRQLALTTWSLARLEADGLATASEDVLSRASEFDVHELSMMLWAFASGPDKRSPWCHKVDADRPDRKEVAKQLMDEALRKLAEASMANLGNLLWASATLNGINLVEVAERAAVRMCEPAFLEASPQGVANMAWALVFASPSGMHQALTRAAEVAELRTPEFRPRDLAALGWALAVAAQAELVPELWLRVAHASLEAALEAPHGRNSGKLLAQTAWACASIRTSSEPLWNRLAAGLAHCAGDSLSSQDVANGIWALSTMSCQPSSLEALVAVAQGRIQSFEPRQLAACAWALATTRDHSSSWLEALASAAAVATSPGALPLLGASAWALASCDKPELLQALLPTIAPLLKCADSPSHEAMLQLAWSISLSGLSTSQRPLLDNIEELLRLEGKLRDGTRSDKVNPLQIPEVHQCFTKVLAMAELPRIVFQDKDLVILYKPIHWEVDDGITGKLSSGRRPLPLSAFMQQRFPNRPILHDTSLGCGFQGRLDVQSSGLVMCALTYEAFFLLQFRQDTHDVAREYLVLCHGLVPQELNEIRAPLWSKESSSRVDFVRGAAAKTLLQPIAWFRRDGSENEHYSLLVISIVTGRKHQIRCHLAHVGHPVVCDGRYAAEELFKDVTWCPRNFLHRFRIELPGIASREKVEACDSLPRDLQQVLGQLMPADPASAAVQKDLVAGEEPVPFADWLLVTEKHMSAALSSIAGVCTIVEAKLSNKKPD</sequence>
<dbReference type="GO" id="GO:0000455">
    <property type="term" value="P:enzyme-directed rRNA pseudouridine synthesis"/>
    <property type="evidence" value="ECO:0007669"/>
    <property type="project" value="TreeGrafter"/>
</dbReference>
<dbReference type="EMBL" id="CAMXCT030005001">
    <property type="protein sequence ID" value="CAL4798366.1"/>
    <property type="molecule type" value="Genomic_DNA"/>
</dbReference>
<gene>
    <name evidence="3" type="ORF">C1SCF055_LOCUS36255</name>
</gene>
<evidence type="ECO:0000259" key="2">
    <source>
        <dbReference type="Pfam" id="PF00849"/>
    </source>
</evidence>
<dbReference type="AlphaFoldDB" id="A0A9P1GI40"/>
<comment type="similarity">
    <text evidence="1">Belongs to the pseudouridine synthase RluA family.</text>
</comment>
<reference evidence="3" key="1">
    <citation type="submission" date="2022-10" db="EMBL/GenBank/DDBJ databases">
        <authorList>
            <person name="Chen Y."/>
            <person name="Dougan E. K."/>
            <person name="Chan C."/>
            <person name="Rhodes N."/>
            <person name="Thang M."/>
        </authorList>
    </citation>
    <scope>NUCLEOTIDE SEQUENCE</scope>
</reference>
<dbReference type="GO" id="GO:0009982">
    <property type="term" value="F:pseudouridine synthase activity"/>
    <property type="evidence" value="ECO:0007669"/>
    <property type="project" value="InterPro"/>
</dbReference>
<keyword evidence="6" id="KW-1185">Reference proteome</keyword>
<reference evidence="4" key="2">
    <citation type="submission" date="2024-04" db="EMBL/GenBank/DDBJ databases">
        <authorList>
            <person name="Chen Y."/>
            <person name="Shah S."/>
            <person name="Dougan E. K."/>
            <person name="Thang M."/>
            <person name="Chan C."/>
        </authorList>
    </citation>
    <scope>NUCLEOTIDE SEQUENCE [LARGE SCALE GENOMIC DNA]</scope>
</reference>
<evidence type="ECO:0000313" key="5">
    <source>
        <dbReference type="EMBL" id="CAL4798366.1"/>
    </source>
</evidence>
<accession>A0A9P1GI40</accession>
<organism evidence="3">
    <name type="scientific">Cladocopium goreaui</name>
    <dbReference type="NCBI Taxonomy" id="2562237"/>
    <lineage>
        <taxon>Eukaryota</taxon>
        <taxon>Sar</taxon>
        <taxon>Alveolata</taxon>
        <taxon>Dinophyceae</taxon>
        <taxon>Suessiales</taxon>
        <taxon>Symbiodiniaceae</taxon>
        <taxon>Cladocopium</taxon>
    </lineage>
</organism>
<dbReference type="SUPFAM" id="SSF55120">
    <property type="entry name" value="Pseudouridine synthase"/>
    <property type="match status" value="1"/>
</dbReference>
<dbReference type="EMBL" id="CAMXCT020005001">
    <property type="protein sequence ID" value="CAL1164429.1"/>
    <property type="molecule type" value="Genomic_DNA"/>
</dbReference>
<evidence type="ECO:0000313" key="3">
    <source>
        <dbReference type="EMBL" id="CAI4011054.1"/>
    </source>
</evidence>
<dbReference type="PANTHER" id="PTHR21600:SF87">
    <property type="entry name" value="RNA PSEUDOURIDYLATE SYNTHASE DOMAIN-CONTAINING PROTEIN 1"/>
    <property type="match status" value="1"/>
</dbReference>
<evidence type="ECO:0000313" key="4">
    <source>
        <dbReference type="EMBL" id="CAL1164429.1"/>
    </source>
</evidence>
<dbReference type="Gene3D" id="3.30.2350.10">
    <property type="entry name" value="Pseudouridine synthase"/>
    <property type="match status" value="1"/>
</dbReference>
<dbReference type="Proteomes" id="UP001152797">
    <property type="component" value="Unassembled WGS sequence"/>
</dbReference>
<name>A0A9P1GI40_9DINO</name>
<dbReference type="GO" id="GO:0003723">
    <property type="term" value="F:RNA binding"/>
    <property type="evidence" value="ECO:0007669"/>
    <property type="project" value="InterPro"/>
</dbReference>
<dbReference type="InterPro" id="IPR050188">
    <property type="entry name" value="RluA_PseudoU_synthase"/>
</dbReference>
<evidence type="ECO:0000313" key="6">
    <source>
        <dbReference type="Proteomes" id="UP001152797"/>
    </source>
</evidence>